<gene>
    <name evidence="1" type="ORF">Anas_13012</name>
</gene>
<proteinExistence type="predicted"/>
<dbReference type="EMBL" id="SEYY01010156">
    <property type="protein sequence ID" value="KAB7501592.1"/>
    <property type="molecule type" value="Genomic_DNA"/>
</dbReference>
<sequence>MKGLKLPNLVFVDEHSTCFTRNCLLHFFGSVYSFSAIRRGVSNQTTLEYCTDECNNVQLFFLVKILSKLNLFLSVNIIECLMFSQFKNLTVILNL</sequence>
<evidence type="ECO:0000313" key="2">
    <source>
        <dbReference type="Proteomes" id="UP000326759"/>
    </source>
</evidence>
<protein>
    <submittedName>
        <fullName evidence="1">Uncharacterized protein</fullName>
    </submittedName>
</protein>
<accession>A0A5N5T5A2</accession>
<organism evidence="1 2">
    <name type="scientific">Armadillidium nasatum</name>
    <dbReference type="NCBI Taxonomy" id="96803"/>
    <lineage>
        <taxon>Eukaryota</taxon>
        <taxon>Metazoa</taxon>
        <taxon>Ecdysozoa</taxon>
        <taxon>Arthropoda</taxon>
        <taxon>Crustacea</taxon>
        <taxon>Multicrustacea</taxon>
        <taxon>Malacostraca</taxon>
        <taxon>Eumalacostraca</taxon>
        <taxon>Peracarida</taxon>
        <taxon>Isopoda</taxon>
        <taxon>Oniscidea</taxon>
        <taxon>Crinocheta</taxon>
        <taxon>Armadillidiidae</taxon>
        <taxon>Armadillidium</taxon>
    </lineage>
</organism>
<comment type="caution">
    <text evidence="1">The sequence shown here is derived from an EMBL/GenBank/DDBJ whole genome shotgun (WGS) entry which is preliminary data.</text>
</comment>
<evidence type="ECO:0000313" key="1">
    <source>
        <dbReference type="EMBL" id="KAB7501592.1"/>
    </source>
</evidence>
<keyword evidence="2" id="KW-1185">Reference proteome</keyword>
<dbReference type="AlphaFoldDB" id="A0A5N5T5A2"/>
<dbReference type="Proteomes" id="UP000326759">
    <property type="component" value="Unassembled WGS sequence"/>
</dbReference>
<reference evidence="1 2" key="1">
    <citation type="journal article" date="2019" name="PLoS Biol.">
        <title>Sex chromosomes control vertical transmission of feminizing Wolbachia symbionts in an isopod.</title>
        <authorList>
            <person name="Becking T."/>
            <person name="Chebbi M.A."/>
            <person name="Giraud I."/>
            <person name="Moumen B."/>
            <person name="Laverre T."/>
            <person name="Caubet Y."/>
            <person name="Peccoud J."/>
            <person name="Gilbert C."/>
            <person name="Cordaux R."/>
        </authorList>
    </citation>
    <scope>NUCLEOTIDE SEQUENCE [LARGE SCALE GENOMIC DNA]</scope>
    <source>
        <strain evidence="1">ANa2</strain>
        <tissue evidence="1">Whole body excluding digestive tract and cuticle</tissue>
    </source>
</reference>
<name>A0A5N5T5A2_9CRUS</name>